<dbReference type="AlphaFoldDB" id="A0A182MU90"/>
<evidence type="ECO:0000313" key="1">
    <source>
        <dbReference type="EnsemblMetazoa" id="ACUA026376-PA"/>
    </source>
</evidence>
<reference evidence="2" key="1">
    <citation type="submission" date="2013-09" db="EMBL/GenBank/DDBJ databases">
        <title>The Genome Sequence of Anopheles culicifacies species A.</title>
        <authorList>
            <consortium name="The Broad Institute Genomics Platform"/>
            <person name="Neafsey D.E."/>
            <person name="Besansky N."/>
            <person name="Howell P."/>
            <person name="Walton C."/>
            <person name="Young S.K."/>
            <person name="Zeng Q."/>
            <person name="Gargeya S."/>
            <person name="Fitzgerald M."/>
            <person name="Haas B."/>
            <person name="Abouelleil A."/>
            <person name="Allen A.W."/>
            <person name="Alvarado L."/>
            <person name="Arachchi H.M."/>
            <person name="Berlin A.M."/>
            <person name="Chapman S.B."/>
            <person name="Gainer-Dewar J."/>
            <person name="Goldberg J."/>
            <person name="Griggs A."/>
            <person name="Gujja S."/>
            <person name="Hansen M."/>
            <person name="Howarth C."/>
            <person name="Imamovic A."/>
            <person name="Ireland A."/>
            <person name="Larimer J."/>
            <person name="McCowan C."/>
            <person name="Murphy C."/>
            <person name="Pearson M."/>
            <person name="Poon T.W."/>
            <person name="Priest M."/>
            <person name="Roberts A."/>
            <person name="Saif S."/>
            <person name="Shea T."/>
            <person name="Sisk P."/>
            <person name="Sykes S."/>
            <person name="Wortman J."/>
            <person name="Nusbaum C."/>
            <person name="Birren B."/>
        </authorList>
    </citation>
    <scope>NUCLEOTIDE SEQUENCE [LARGE SCALE GENOMIC DNA]</scope>
    <source>
        <strain evidence="2">A-37</strain>
    </source>
</reference>
<keyword evidence="2" id="KW-1185">Reference proteome</keyword>
<dbReference type="EnsemblMetazoa" id="ACUA026376-RA">
    <property type="protein sequence ID" value="ACUA026376-PA"/>
    <property type="gene ID" value="ACUA026376"/>
</dbReference>
<dbReference type="Proteomes" id="UP000075883">
    <property type="component" value="Unassembled WGS sequence"/>
</dbReference>
<evidence type="ECO:0000313" key="2">
    <source>
        <dbReference type="Proteomes" id="UP000075883"/>
    </source>
</evidence>
<name>A0A182MU90_9DIPT</name>
<dbReference type="VEuPathDB" id="VectorBase:ACUA026376"/>
<reference evidence="1" key="2">
    <citation type="submission" date="2020-05" db="UniProtKB">
        <authorList>
            <consortium name="EnsemblMetazoa"/>
        </authorList>
    </citation>
    <scope>IDENTIFICATION</scope>
    <source>
        <strain evidence="1">A-37</strain>
    </source>
</reference>
<protein>
    <submittedName>
        <fullName evidence="1">Uncharacterized protein</fullName>
    </submittedName>
</protein>
<accession>A0A182MU90</accession>
<sequence>MLLTGNKERLPGDVRTVGALTGLNGAHNVVESIRTIFFYPKWMYEEFHKDPNGTIAEAFRKGYEVVYDLDNTMEIFHWNRFSRQTITIDPHNIVVPDEVRDLHGFELELFTSKYHNQAMNFDAYLLEQLSKRINATSAVAE</sequence>
<dbReference type="EMBL" id="AXCM01020821">
    <property type="status" value="NOT_ANNOTATED_CDS"/>
    <property type="molecule type" value="Genomic_DNA"/>
</dbReference>
<proteinExistence type="predicted"/>
<organism evidence="1 2">
    <name type="scientific">Anopheles culicifacies</name>
    <dbReference type="NCBI Taxonomy" id="139723"/>
    <lineage>
        <taxon>Eukaryota</taxon>
        <taxon>Metazoa</taxon>
        <taxon>Ecdysozoa</taxon>
        <taxon>Arthropoda</taxon>
        <taxon>Hexapoda</taxon>
        <taxon>Insecta</taxon>
        <taxon>Pterygota</taxon>
        <taxon>Neoptera</taxon>
        <taxon>Endopterygota</taxon>
        <taxon>Diptera</taxon>
        <taxon>Nematocera</taxon>
        <taxon>Culicoidea</taxon>
        <taxon>Culicidae</taxon>
        <taxon>Anophelinae</taxon>
        <taxon>Anopheles</taxon>
        <taxon>culicifacies species complex</taxon>
    </lineage>
</organism>